<dbReference type="GO" id="GO:0003700">
    <property type="term" value="F:DNA-binding transcription factor activity"/>
    <property type="evidence" value="ECO:0007669"/>
    <property type="project" value="InterPro"/>
</dbReference>
<evidence type="ECO:0000256" key="1">
    <source>
        <dbReference type="ARBA" id="ARBA00004123"/>
    </source>
</evidence>
<evidence type="ECO:0000313" key="14">
    <source>
        <dbReference type="Proteomes" id="UP000002279"/>
    </source>
</evidence>
<dbReference type="FunFam" id="1.10.10.10:FF:000027">
    <property type="entry name" value="Heat shock transcription factor 1"/>
    <property type="match status" value="1"/>
</dbReference>
<dbReference type="OrthoDB" id="60033at2759"/>
<evidence type="ECO:0000256" key="7">
    <source>
        <dbReference type="ARBA" id="ARBA00023163"/>
    </source>
</evidence>
<dbReference type="eggNOG" id="KOG0627">
    <property type="taxonomic scope" value="Eukaryota"/>
</dbReference>
<evidence type="ECO:0000259" key="12">
    <source>
        <dbReference type="PROSITE" id="PS00434"/>
    </source>
</evidence>
<keyword evidence="4" id="KW-0346">Stress response</keyword>
<dbReference type="Pfam" id="PF06546">
    <property type="entry name" value="Vert_HS_TF"/>
    <property type="match status" value="1"/>
</dbReference>
<evidence type="ECO:0000256" key="10">
    <source>
        <dbReference type="SAM" id="Coils"/>
    </source>
</evidence>
<evidence type="ECO:0000256" key="9">
    <source>
        <dbReference type="RuleBase" id="RU004020"/>
    </source>
</evidence>
<keyword evidence="8" id="KW-0539">Nucleus</keyword>
<dbReference type="Pfam" id="PF00447">
    <property type="entry name" value="HSF_DNA-bind"/>
    <property type="match status" value="1"/>
</dbReference>
<keyword evidence="3" id="KW-0805">Transcription regulation</keyword>
<feature type="compositionally biased region" description="Basic and acidic residues" evidence="11">
    <location>
        <begin position="460"/>
        <end position="474"/>
    </location>
</feature>
<proteinExistence type="inferred from homology"/>
<evidence type="ECO:0000256" key="5">
    <source>
        <dbReference type="ARBA" id="ARBA00023125"/>
    </source>
</evidence>
<evidence type="ECO:0000313" key="13">
    <source>
        <dbReference type="Ensembl" id="ENSOANP00000012943.2"/>
    </source>
</evidence>
<dbReference type="SMART" id="SM00415">
    <property type="entry name" value="HSF"/>
    <property type="match status" value="1"/>
</dbReference>
<feature type="compositionally biased region" description="Low complexity" evidence="11">
    <location>
        <begin position="258"/>
        <end position="272"/>
    </location>
</feature>
<dbReference type="HOGENOM" id="CLU_038829_3_0_1"/>
<feature type="coiled-coil region" evidence="10">
    <location>
        <begin position="138"/>
        <end position="172"/>
    </location>
</feature>
<dbReference type="InterPro" id="IPR036390">
    <property type="entry name" value="WH_DNA-bd_sf"/>
</dbReference>
<dbReference type="InterPro" id="IPR010542">
    <property type="entry name" value="Vert_HSTF_C"/>
</dbReference>
<keyword evidence="5" id="KW-0238">DNA-binding</keyword>
<evidence type="ECO:0000256" key="6">
    <source>
        <dbReference type="ARBA" id="ARBA00023159"/>
    </source>
</evidence>
<dbReference type="STRING" id="9258.ENSOANP00000012943"/>
<dbReference type="InterPro" id="IPR036388">
    <property type="entry name" value="WH-like_DNA-bd_sf"/>
</dbReference>
<dbReference type="RefSeq" id="XP_028923365.1">
    <property type="nucleotide sequence ID" value="XM_029067532.2"/>
</dbReference>
<feature type="coiled-coil region" evidence="10">
    <location>
        <begin position="352"/>
        <end position="379"/>
    </location>
</feature>
<feature type="region of interest" description="Disordered" evidence="11">
    <location>
        <begin position="451"/>
        <end position="510"/>
    </location>
</feature>
<dbReference type="PRINTS" id="PR00056">
    <property type="entry name" value="HSFDOMAIN"/>
</dbReference>
<organism evidence="13 14">
    <name type="scientific">Ornithorhynchus anatinus</name>
    <name type="common">Duckbill platypus</name>
    <dbReference type="NCBI Taxonomy" id="9258"/>
    <lineage>
        <taxon>Eukaryota</taxon>
        <taxon>Metazoa</taxon>
        <taxon>Chordata</taxon>
        <taxon>Craniata</taxon>
        <taxon>Vertebrata</taxon>
        <taxon>Euteleostomi</taxon>
        <taxon>Mammalia</taxon>
        <taxon>Monotremata</taxon>
        <taxon>Ornithorhynchidae</taxon>
        <taxon>Ornithorhynchus</taxon>
    </lineage>
</organism>
<comment type="similarity">
    <text evidence="2 9">Belongs to the HSF family.</text>
</comment>
<reference evidence="13 14" key="1">
    <citation type="journal article" date="2008" name="Nature">
        <title>Genome analysis of the platypus reveals unique signatures of evolution.</title>
        <authorList>
            <person name="Warren W.C."/>
            <person name="Hillier L.W."/>
            <person name="Marshall Graves J.A."/>
            <person name="Birney E."/>
            <person name="Ponting C.P."/>
            <person name="Grutzner F."/>
            <person name="Belov K."/>
            <person name="Miller W."/>
            <person name="Clarke L."/>
            <person name="Chinwalla A.T."/>
            <person name="Yang S.P."/>
            <person name="Heger A."/>
            <person name="Locke D.P."/>
            <person name="Miethke P."/>
            <person name="Waters P.D."/>
            <person name="Veyrunes F."/>
            <person name="Fulton L."/>
            <person name="Fulton B."/>
            <person name="Graves T."/>
            <person name="Wallis J."/>
            <person name="Puente X.S."/>
            <person name="Lopez-Otin C."/>
            <person name="Ordonez G.R."/>
            <person name="Eichler E.E."/>
            <person name="Chen L."/>
            <person name="Cheng Z."/>
            <person name="Deakin J.E."/>
            <person name="Alsop A."/>
            <person name="Thompson K."/>
            <person name="Kirby P."/>
            <person name="Papenfuss A.T."/>
            <person name="Wakefield M.J."/>
            <person name="Olender T."/>
            <person name="Lancet D."/>
            <person name="Huttley G.A."/>
            <person name="Smit A.F."/>
            <person name="Pask A."/>
            <person name="Temple-Smith P."/>
            <person name="Batzer M.A."/>
            <person name="Walker J.A."/>
            <person name="Konkel M.K."/>
            <person name="Harris R.S."/>
            <person name="Whittington C.M."/>
            <person name="Wong E.S."/>
            <person name="Gemmell N.J."/>
            <person name="Buschiazzo E."/>
            <person name="Vargas Jentzsch I.M."/>
            <person name="Merkel A."/>
            <person name="Schmitz J."/>
            <person name="Zemann A."/>
            <person name="Churakov G."/>
            <person name="Kriegs J.O."/>
            <person name="Brosius J."/>
            <person name="Murchison E.P."/>
            <person name="Sachidanandam R."/>
            <person name="Smith C."/>
            <person name="Hannon G.J."/>
            <person name="Tsend-Ayush E."/>
            <person name="McMillan D."/>
            <person name="Attenborough R."/>
            <person name="Rens W."/>
            <person name="Ferguson-Smith M."/>
            <person name="Lefevre C.M."/>
            <person name="Sharp J.A."/>
            <person name="Nicholas K.R."/>
            <person name="Ray D.A."/>
            <person name="Kube M."/>
            <person name="Reinhardt R."/>
            <person name="Pringle T.H."/>
            <person name="Taylor J."/>
            <person name="Jones R.C."/>
            <person name="Nixon B."/>
            <person name="Dacheux J.L."/>
            <person name="Niwa H."/>
            <person name="Sekita Y."/>
            <person name="Huang X."/>
            <person name="Stark A."/>
            <person name="Kheradpour P."/>
            <person name="Kellis M."/>
            <person name="Flicek P."/>
            <person name="Chen Y."/>
            <person name="Webber C."/>
            <person name="Hardison R."/>
            <person name="Nelson J."/>
            <person name="Hallsworth-Pepin K."/>
            <person name="Delehaunty K."/>
            <person name="Markovic C."/>
            <person name="Minx P."/>
            <person name="Feng Y."/>
            <person name="Kremitzki C."/>
            <person name="Mitreva M."/>
            <person name="Glasscock J."/>
            <person name="Wylie T."/>
            <person name="Wohldmann P."/>
            <person name="Thiru P."/>
            <person name="Nhan M.N."/>
            <person name="Pohl C.S."/>
            <person name="Smith S.M."/>
            <person name="Hou S."/>
            <person name="Nefedov M."/>
            <person name="de Jong P.J."/>
            <person name="Renfree M.B."/>
            <person name="Mardis E.R."/>
            <person name="Wilson R.K."/>
        </authorList>
    </citation>
    <scope>NUCLEOTIDE SEQUENCE [LARGE SCALE GENOMIC DNA]</scope>
    <source>
        <strain evidence="13 14">Glennie</strain>
    </source>
</reference>
<keyword evidence="6" id="KW-0010">Activator</keyword>
<reference evidence="13" key="3">
    <citation type="submission" date="2025-09" db="UniProtKB">
        <authorList>
            <consortium name="Ensembl"/>
        </authorList>
    </citation>
    <scope>IDENTIFICATION</scope>
    <source>
        <strain evidence="13">Glennie</strain>
    </source>
</reference>
<dbReference type="GeneID" id="100681251"/>
<dbReference type="KEGG" id="oaa:100681251"/>
<dbReference type="InParanoid" id="F7EWF9"/>
<evidence type="ECO:0000256" key="2">
    <source>
        <dbReference type="ARBA" id="ARBA00006403"/>
    </source>
</evidence>
<dbReference type="Bgee" id="ENSOANG00000008146">
    <property type="expression patterns" value="Expressed in fibroblast and 7 other cell types or tissues"/>
</dbReference>
<keyword evidence="14" id="KW-1185">Reference proteome</keyword>
<dbReference type="GO" id="GO:0043565">
    <property type="term" value="F:sequence-specific DNA binding"/>
    <property type="evidence" value="ECO:0007669"/>
    <property type="project" value="InterPro"/>
</dbReference>
<evidence type="ECO:0000256" key="3">
    <source>
        <dbReference type="ARBA" id="ARBA00023015"/>
    </source>
</evidence>
<dbReference type="OMA" id="PSELNCA"/>
<dbReference type="PANTHER" id="PTHR10015:SF454">
    <property type="entry name" value="HEAT SHOCK FACTOR PROTEIN 3"/>
    <property type="match status" value="1"/>
</dbReference>
<dbReference type="Gene3D" id="1.10.10.10">
    <property type="entry name" value="Winged helix-like DNA-binding domain superfamily/Winged helix DNA-binding domain"/>
    <property type="match status" value="1"/>
</dbReference>
<dbReference type="GO" id="GO:0005634">
    <property type="term" value="C:nucleus"/>
    <property type="evidence" value="ECO:0007669"/>
    <property type="project" value="UniProtKB-SubCell"/>
</dbReference>
<feature type="domain" description="HSF-type DNA-binding" evidence="12">
    <location>
        <begin position="54"/>
        <end position="78"/>
    </location>
</feature>
<keyword evidence="7" id="KW-0804">Transcription</keyword>
<accession>F7EWF9</accession>
<evidence type="ECO:0000256" key="8">
    <source>
        <dbReference type="ARBA" id="ARBA00023242"/>
    </source>
</evidence>
<gene>
    <name evidence="13" type="primary">LOC100681251</name>
</gene>
<dbReference type="PROSITE" id="PS00434">
    <property type="entry name" value="HSF_DOMAIN"/>
    <property type="match status" value="1"/>
</dbReference>
<keyword evidence="10" id="KW-0175">Coiled coil</keyword>
<dbReference type="GeneTree" id="ENSGT00940000163549"/>
<evidence type="ECO:0000256" key="11">
    <source>
        <dbReference type="SAM" id="MobiDB-lite"/>
    </source>
</evidence>
<dbReference type="Proteomes" id="UP000002279">
    <property type="component" value="Chromosome 6"/>
</dbReference>
<feature type="region of interest" description="Disordered" evidence="11">
    <location>
        <begin position="257"/>
        <end position="285"/>
    </location>
</feature>
<reference evidence="13" key="2">
    <citation type="submission" date="2025-08" db="UniProtKB">
        <authorList>
            <consortium name="Ensembl"/>
        </authorList>
    </citation>
    <scope>IDENTIFICATION</scope>
    <source>
        <strain evidence="13">Glennie</strain>
    </source>
</reference>
<dbReference type="Ensembl" id="ENSOANT00000012945.2">
    <property type="protein sequence ID" value="ENSOANP00000012943.2"/>
    <property type="gene ID" value="ENSOANG00000008146.2"/>
</dbReference>
<sequence length="542" mass="58523">MAAVTEGTPGAVPGFLAKLWALVEDPSSDDVIGWSRNGQSFCILDEQRFAKELLPKYFKHNNISSFIRQLNMYGFRKVIALESGMIIQEKSSAIEFQHPFFKQGEASLLENIKRKVSTVRAEDLKVCPEALQKVLSEVQGMREQQSSMDAKLANMKRENKALWKEVASLRQKHSQQQQLLSKILQFILSLMRGNYIVGVKRNRSLPDAAGSPASKYSRQYIRIPVEGGEAVEMLEHGTPNGGDRSGVIIREVTNAVDGIPQGPAGPAQPSGSNGNNRAAPVQTDAPVGLDLGSPGLPLCEIPEDSFKAGGSGSEAPELHCTQASDSEDPASVIDSILSENSSSAASEALLDRDEMQDFLNCIEANLEELQSMLSGKKLNYGSEGVGEALSPDCPVLRRNETETSPRTTEGLASIKNVEEGGMSELGAAENKDMQLVQYIGNPLLSLFEELPAGESGEDPQDTKDFLFPEPESKRAPPPAGGDPDPLSLGSLAPQEECVSPLGPYELPPLSDDSGGEYKLFPLLLLSPVASFIEEASEIEHTT</sequence>
<evidence type="ECO:0000256" key="4">
    <source>
        <dbReference type="ARBA" id="ARBA00023016"/>
    </source>
</evidence>
<name>F7EWF9_ORNAN</name>
<dbReference type="SUPFAM" id="SSF46785">
    <property type="entry name" value="Winged helix' DNA-binding domain"/>
    <property type="match status" value="1"/>
</dbReference>
<dbReference type="AlphaFoldDB" id="F7EWF9"/>
<comment type="subcellular location">
    <subcellularLocation>
        <location evidence="1">Nucleus</location>
    </subcellularLocation>
</comment>
<dbReference type="InterPro" id="IPR000232">
    <property type="entry name" value="HSF_DNA-bd"/>
</dbReference>
<protein>
    <recommendedName>
        <fullName evidence="12">HSF-type DNA-binding domain-containing protein</fullName>
    </recommendedName>
</protein>
<dbReference type="PANTHER" id="PTHR10015">
    <property type="entry name" value="HEAT SHOCK TRANSCRIPTION FACTOR"/>
    <property type="match status" value="1"/>
</dbReference>